<dbReference type="GO" id="GO:0005737">
    <property type="term" value="C:cytoplasm"/>
    <property type="evidence" value="ECO:0007669"/>
    <property type="project" value="InterPro"/>
</dbReference>
<protein>
    <recommendedName>
        <fullName evidence="11">dihydrouracil dehydrogenase (NAD(+))</fullName>
        <ecNumber evidence="11">1.3.1.1</ecNumber>
    </recommendedName>
</protein>
<comment type="catalytic activity">
    <reaction evidence="8">
        <text>5,6-dihydrouracil + NAD(+) = uracil + NADH + H(+)</text>
        <dbReference type="Rhea" id="RHEA:20189"/>
        <dbReference type="ChEBI" id="CHEBI:15378"/>
        <dbReference type="ChEBI" id="CHEBI:15901"/>
        <dbReference type="ChEBI" id="CHEBI:17568"/>
        <dbReference type="ChEBI" id="CHEBI:57540"/>
        <dbReference type="ChEBI" id="CHEBI:57945"/>
        <dbReference type="EC" id="1.3.1.1"/>
    </reaction>
</comment>
<evidence type="ECO:0000256" key="6">
    <source>
        <dbReference type="ARBA" id="ARBA00023002"/>
    </source>
</evidence>
<keyword evidence="6" id="KW-0560">Oxidoreductase</keyword>
<dbReference type="PANTHER" id="PTHR43073">
    <property type="entry name" value="DIHYDROPYRIMIDINE DEHYDROGENASE [NADP(+)]"/>
    <property type="match status" value="1"/>
</dbReference>
<keyword evidence="14" id="KW-1185">Reference proteome</keyword>
<evidence type="ECO:0000256" key="8">
    <source>
        <dbReference type="ARBA" id="ARBA00048792"/>
    </source>
</evidence>
<dbReference type="Proteomes" id="UP000679220">
    <property type="component" value="Unassembled WGS sequence"/>
</dbReference>
<comment type="subunit">
    <text evidence="10">Heterotetramer of 2 PreA and 2 PreT subunits.</text>
</comment>
<comment type="function">
    <text evidence="9">Involved in pyrimidine base degradation. Catalyzes physiologically the reduction of uracil to 5,6-dihydrouracil (DHU) by using NADH as a specific cosubstrate. It also catalyzes the reverse reaction and the reduction of thymine to 5,6-dihydrothymine (DHT).</text>
</comment>
<dbReference type="PIRSF" id="PIRSF000164">
    <property type="entry name" value="DHO_oxidase"/>
    <property type="match status" value="1"/>
</dbReference>
<evidence type="ECO:0000256" key="2">
    <source>
        <dbReference type="ARBA" id="ARBA00004725"/>
    </source>
</evidence>
<keyword evidence="5" id="KW-0665">Pyrimidine biosynthesis</keyword>
<evidence type="ECO:0000259" key="12">
    <source>
        <dbReference type="Pfam" id="PF01180"/>
    </source>
</evidence>
<evidence type="ECO:0000256" key="9">
    <source>
        <dbReference type="ARBA" id="ARBA00049578"/>
    </source>
</evidence>
<dbReference type="Gene3D" id="3.20.20.70">
    <property type="entry name" value="Aldolase class I"/>
    <property type="match status" value="1"/>
</dbReference>
<dbReference type="AlphaFoldDB" id="A0A941F124"/>
<gene>
    <name evidence="13" type="ORF">KDU71_05040</name>
</gene>
<keyword evidence="4" id="KW-0288">FMN</keyword>
<comment type="pathway">
    <text evidence="2">Pyrimidine metabolism; UMP biosynthesis via de novo pathway.</text>
</comment>
<dbReference type="PANTHER" id="PTHR43073:SF2">
    <property type="entry name" value="DIHYDROPYRIMIDINE DEHYDROGENASE [NADP(+)]"/>
    <property type="match status" value="1"/>
</dbReference>
<evidence type="ECO:0000313" key="13">
    <source>
        <dbReference type="EMBL" id="MBR8534918.1"/>
    </source>
</evidence>
<feature type="domain" description="Dihydroorotate dehydrogenase catalytic" evidence="12">
    <location>
        <begin position="4"/>
        <end position="290"/>
    </location>
</feature>
<dbReference type="EC" id="1.3.1.1" evidence="11"/>
<dbReference type="GO" id="GO:0002058">
    <property type="term" value="F:uracil binding"/>
    <property type="evidence" value="ECO:0007669"/>
    <property type="project" value="TreeGrafter"/>
</dbReference>
<reference evidence="13" key="1">
    <citation type="journal article" date="2018" name="Int. J. Syst. Evol. Microbiol.">
        <title>Carboxylicivirga sediminis sp. nov., isolated from coastal sediment.</title>
        <authorList>
            <person name="Wang F.Q."/>
            <person name="Ren L.H."/>
            <person name="Zou R.J."/>
            <person name="Sun Y.Z."/>
            <person name="Liu X.J."/>
            <person name="Jiang F."/>
            <person name="Liu L.J."/>
        </authorList>
    </citation>
    <scope>NUCLEOTIDE SEQUENCE</scope>
    <source>
        <strain evidence="13">JR1</strain>
    </source>
</reference>
<comment type="caution">
    <text evidence="13">The sequence shown here is derived from an EMBL/GenBank/DDBJ whole genome shotgun (WGS) entry which is preliminary data.</text>
</comment>
<evidence type="ECO:0000256" key="1">
    <source>
        <dbReference type="ARBA" id="ARBA00001917"/>
    </source>
</evidence>
<dbReference type="GO" id="GO:0006222">
    <property type="term" value="P:UMP biosynthetic process"/>
    <property type="evidence" value="ECO:0007669"/>
    <property type="project" value="InterPro"/>
</dbReference>
<dbReference type="GO" id="GO:0050661">
    <property type="term" value="F:NADP binding"/>
    <property type="evidence" value="ECO:0007669"/>
    <property type="project" value="TreeGrafter"/>
</dbReference>
<dbReference type="GO" id="GO:0006210">
    <property type="term" value="P:thymine catabolic process"/>
    <property type="evidence" value="ECO:0007669"/>
    <property type="project" value="TreeGrafter"/>
</dbReference>
<dbReference type="NCBIfam" id="NF005741">
    <property type="entry name" value="PRK07565.1"/>
    <property type="match status" value="1"/>
</dbReference>
<accession>A0A941F124</accession>
<evidence type="ECO:0000256" key="3">
    <source>
        <dbReference type="ARBA" id="ARBA00022630"/>
    </source>
</evidence>
<dbReference type="Pfam" id="PF01180">
    <property type="entry name" value="DHO_dh"/>
    <property type="match status" value="1"/>
</dbReference>
<dbReference type="InterPro" id="IPR012135">
    <property type="entry name" value="Dihydroorotate_DH_1_2"/>
</dbReference>
<dbReference type="SUPFAM" id="SSF51395">
    <property type="entry name" value="FMN-linked oxidoreductases"/>
    <property type="match status" value="1"/>
</dbReference>
<sequence>MRNLETTYLGLPIKNPIVVGSSGLASTIGGIKKLAKAGAAAIVLKSVFEEEIKAEAEQTIGQQLGMDDNNLEFYDYYDYQVKNEVLENYVSLIREAKESVDIPIIASINCSSYSEWVSFAHKIEEAGADAIELNIFKLPFGIKEEAGEIEKVYFDIVRKVKERLSIPVGIKLAPYFTNLGNVIHRLSHSGINGLILFNRFTSVDYDIENDQVITGKVYSNADDYVNSLRWISIASSQAGCDLVASTGIQDYRAMVKMLMAGASSVEVVSAIYKEGAEVIGAMLKELDAWMVRRGVNSINEFKGRLSQGASANPEVFERVQFMRYFSGHKH</sequence>
<evidence type="ECO:0000256" key="5">
    <source>
        <dbReference type="ARBA" id="ARBA00022975"/>
    </source>
</evidence>
<evidence type="ECO:0000313" key="14">
    <source>
        <dbReference type="Proteomes" id="UP000679220"/>
    </source>
</evidence>
<comment type="catalytic activity">
    <reaction evidence="7">
        <text>5,6-dihydrothymine + NAD(+) = thymine + NADH + H(+)</text>
        <dbReference type="Rhea" id="RHEA:28791"/>
        <dbReference type="ChEBI" id="CHEBI:15378"/>
        <dbReference type="ChEBI" id="CHEBI:17821"/>
        <dbReference type="ChEBI" id="CHEBI:27468"/>
        <dbReference type="ChEBI" id="CHEBI:57540"/>
        <dbReference type="ChEBI" id="CHEBI:57945"/>
        <dbReference type="EC" id="1.3.1.1"/>
    </reaction>
</comment>
<comment type="cofactor">
    <cofactor evidence="1">
        <name>FMN</name>
        <dbReference type="ChEBI" id="CHEBI:58210"/>
    </cofactor>
</comment>
<dbReference type="InterPro" id="IPR013785">
    <property type="entry name" value="Aldolase_TIM"/>
</dbReference>
<dbReference type="RefSeq" id="WP_212188818.1">
    <property type="nucleotide sequence ID" value="NZ_JAGTAR010000005.1"/>
</dbReference>
<name>A0A941F124_9BACT</name>
<proteinExistence type="predicted"/>
<evidence type="ECO:0000256" key="11">
    <source>
        <dbReference type="ARBA" id="ARBA00049728"/>
    </source>
</evidence>
<keyword evidence="3" id="KW-0285">Flavoprotein</keyword>
<dbReference type="GO" id="GO:0004152">
    <property type="term" value="F:dihydroorotate dehydrogenase activity"/>
    <property type="evidence" value="ECO:0007669"/>
    <property type="project" value="InterPro"/>
</dbReference>
<dbReference type="EMBL" id="JAGTAR010000005">
    <property type="protein sequence ID" value="MBR8534918.1"/>
    <property type="molecule type" value="Genomic_DNA"/>
</dbReference>
<evidence type="ECO:0000256" key="10">
    <source>
        <dbReference type="ARBA" id="ARBA00049714"/>
    </source>
</evidence>
<dbReference type="GO" id="GO:0004159">
    <property type="term" value="F:dihydropyrimidine dehydrogenase (NAD+) activity"/>
    <property type="evidence" value="ECO:0007669"/>
    <property type="project" value="UniProtKB-EC"/>
</dbReference>
<dbReference type="InterPro" id="IPR005720">
    <property type="entry name" value="Dihydroorotate_DH_cat"/>
</dbReference>
<reference evidence="13" key="2">
    <citation type="submission" date="2021-04" db="EMBL/GenBank/DDBJ databases">
        <authorList>
            <person name="Zhang T."/>
            <person name="Zhang Y."/>
            <person name="Lu D."/>
            <person name="Zuo D."/>
            <person name="Du Z."/>
        </authorList>
    </citation>
    <scope>NUCLEOTIDE SEQUENCE</scope>
    <source>
        <strain evidence="13">JR1</strain>
    </source>
</reference>
<dbReference type="GO" id="GO:0006212">
    <property type="term" value="P:uracil catabolic process"/>
    <property type="evidence" value="ECO:0007669"/>
    <property type="project" value="TreeGrafter"/>
</dbReference>
<organism evidence="13 14">
    <name type="scientific">Carboxylicivirga sediminis</name>
    <dbReference type="NCBI Taxonomy" id="2006564"/>
    <lineage>
        <taxon>Bacteria</taxon>
        <taxon>Pseudomonadati</taxon>
        <taxon>Bacteroidota</taxon>
        <taxon>Bacteroidia</taxon>
        <taxon>Marinilabiliales</taxon>
        <taxon>Marinilabiliaceae</taxon>
        <taxon>Carboxylicivirga</taxon>
    </lineage>
</organism>
<evidence type="ECO:0000256" key="7">
    <source>
        <dbReference type="ARBA" id="ARBA00047685"/>
    </source>
</evidence>
<evidence type="ECO:0000256" key="4">
    <source>
        <dbReference type="ARBA" id="ARBA00022643"/>
    </source>
</evidence>